<dbReference type="PANTHER" id="PTHR42760">
    <property type="entry name" value="SHORT-CHAIN DEHYDROGENASES/REDUCTASES FAMILY MEMBER"/>
    <property type="match status" value="1"/>
</dbReference>
<dbReference type="PRINTS" id="PR00081">
    <property type="entry name" value="GDHRDH"/>
</dbReference>
<dbReference type="GO" id="GO:0006633">
    <property type="term" value="P:fatty acid biosynthetic process"/>
    <property type="evidence" value="ECO:0007669"/>
    <property type="project" value="TreeGrafter"/>
</dbReference>
<dbReference type="GO" id="GO:0048038">
    <property type="term" value="F:quinone binding"/>
    <property type="evidence" value="ECO:0007669"/>
    <property type="project" value="TreeGrafter"/>
</dbReference>
<evidence type="ECO:0000313" key="4">
    <source>
        <dbReference type="EMBL" id="SKB76021.1"/>
    </source>
</evidence>
<evidence type="ECO:0000313" key="6">
    <source>
        <dbReference type="Proteomes" id="UP000190130"/>
    </source>
</evidence>
<reference evidence="4 6" key="2">
    <citation type="submission" date="2017-02" db="EMBL/GenBank/DDBJ databases">
        <authorList>
            <person name="Peterson S.W."/>
        </authorList>
    </citation>
    <scope>NUCLEOTIDE SEQUENCE [LARGE SCALE GENOMIC DNA]</scope>
    <source>
        <strain evidence="4 6">DSM 9653</strain>
    </source>
</reference>
<dbReference type="OrthoDB" id="9803333at2"/>
<sequence>MEKLSNKVAVITGGNSGIGFATARVFVAEGAKVLIVGRRKEAVDEAVEALGQRAVGLAGDIADLATHDRVAAFVAERFGKADIYIANAGGIRIQPSLVVTPQDYDAQFLANARGTFFGVQKIAPLLRDGGAILLTSSIASRKVLDGHAVYAGSKAAIEAFARNWALEFKDRRIRVNVLSPGPTATPIIGKLGIPAEALSQVENVAAQAIPFGRMGEADELAQAALFLCSAQSDFVTGVNLTVDGGMALT</sequence>
<dbReference type="InterPro" id="IPR002347">
    <property type="entry name" value="SDR_fam"/>
</dbReference>
<dbReference type="Gene3D" id="3.40.50.720">
    <property type="entry name" value="NAD(P)-binding Rossmann-like Domain"/>
    <property type="match status" value="1"/>
</dbReference>
<dbReference type="CDD" id="cd05233">
    <property type="entry name" value="SDR_c"/>
    <property type="match status" value="1"/>
</dbReference>
<evidence type="ECO:0000256" key="2">
    <source>
        <dbReference type="ARBA" id="ARBA00023002"/>
    </source>
</evidence>
<protein>
    <submittedName>
        <fullName evidence="4">NAD(P)-dependent dehydrogenase, short-chain alcohol dehydrogenase family</fullName>
    </submittedName>
    <submittedName>
        <fullName evidence="3">Short-chain dehydrogenase</fullName>
    </submittedName>
</protein>
<dbReference type="PANTHER" id="PTHR42760:SF133">
    <property type="entry name" value="3-OXOACYL-[ACYL-CARRIER-PROTEIN] REDUCTASE"/>
    <property type="match status" value="1"/>
</dbReference>
<dbReference type="Proteomes" id="UP000190130">
    <property type="component" value="Unassembled WGS sequence"/>
</dbReference>
<dbReference type="InterPro" id="IPR036291">
    <property type="entry name" value="NAD(P)-bd_dom_sf"/>
</dbReference>
<organism evidence="3 5">
    <name type="scientific">Bosea thiooxidans</name>
    <dbReference type="NCBI Taxonomy" id="53254"/>
    <lineage>
        <taxon>Bacteria</taxon>
        <taxon>Pseudomonadati</taxon>
        <taxon>Pseudomonadota</taxon>
        <taxon>Alphaproteobacteria</taxon>
        <taxon>Hyphomicrobiales</taxon>
        <taxon>Boseaceae</taxon>
        <taxon>Bosea</taxon>
    </lineage>
</organism>
<dbReference type="InterPro" id="IPR020904">
    <property type="entry name" value="Sc_DH/Rdtase_CS"/>
</dbReference>
<dbReference type="Pfam" id="PF13561">
    <property type="entry name" value="adh_short_C2"/>
    <property type="match status" value="1"/>
</dbReference>
<dbReference type="STRING" id="53254.SAMN05660750_02153"/>
<accession>A0A0Q3SUQ1</accession>
<reference evidence="3 5" key="1">
    <citation type="submission" date="2015-10" db="EMBL/GenBank/DDBJ databases">
        <title>Draft genome of Bosea thiooxidans.</title>
        <authorList>
            <person name="Wang X."/>
        </authorList>
    </citation>
    <scope>NUCLEOTIDE SEQUENCE [LARGE SCALE GENOMIC DNA]</scope>
    <source>
        <strain evidence="3 5">CGMCC 9174</strain>
    </source>
</reference>
<proteinExistence type="inferred from homology"/>
<keyword evidence="5" id="KW-1185">Reference proteome</keyword>
<comment type="similarity">
    <text evidence="1">Belongs to the short-chain dehydrogenases/reductases (SDR) family.</text>
</comment>
<dbReference type="EMBL" id="LMAR01000053">
    <property type="protein sequence ID" value="KQK29138.1"/>
    <property type="molecule type" value="Genomic_DNA"/>
</dbReference>
<keyword evidence="2" id="KW-0560">Oxidoreductase</keyword>
<gene>
    <name evidence="3" type="ORF">ARD30_19890</name>
    <name evidence="4" type="ORF">SAMN05660750_02153</name>
</gene>
<dbReference type="PROSITE" id="PS00061">
    <property type="entry name" value="ADH_SHORT"/>
    <property type="match status" value="1"/>
</dbReference>
<dbReference type="GO" id="GO:0016616">
    <property type="term" value="F:oxidoreductase activity, acting on the CH-OH group of donors, NAD or NADP as acceptor"/>
    <property type="evidence" value="ECO:0007669"/>
    <property type="project" value="TreeGrafter"/>
</dbReference>
<evidence type="ECO:0000313" key="5">
    <source>
        <dbReference type="Proteomes" id="UP000051562"/>
    </source>
</evidence>
<dbReference type="SUPFAM" id="SSF51735">
    <property type="entry name" value="NAD(P)-binding Rossmann-fold domains"/>
    <property type="match status" value="1"/>
</dbReference>
<name>A0A0Q3SUQ1_9HYPH</name>
<dbReference type="EMBL" id="FUYX01000005">
    <property type="protein sequence ID" value="SKB76021.1"/>
    <property type="molecule type" value="Genomic_DNA"/>
</dbReference>
<dbReference type="Proteomes" id="UP000051562">
    <property type="component" value="Unassembled WGS sequence"/>
</dbReference>
<dbReference type="AlphaFoldDB" id="A0A0Q3SUQ1"/>
<evidence type="ECO:0000313" key="3">
    <source>
        <dbReference type="EMBL" id="KQK29138.1"/>
    </source>
</evidence>
<evidence type="ECO:0000256" key="1">
    <source>
        <dbReference type="ARBA" id="ARBA00006484"/>
    </source>
</evidence>
<dbReference type="FunFam" id="3.40.50.720:FF:000084">
    <property type="entry name" value="Short-chain dehydrogenase reductase"/>
    <property type="match status" value="1"/>
</dbReference>
<dbReference type="RefSeq" id="WP_055729718.1">
    <property type="nucleotide sequence ID" value="NZ_FUYX01000005.1"/>
</dbReference>